<evidence type="ECO:0000259" key="7">
    <source>
        <dbReference type="Pfam" id="PF12698"/>
    </source>
</evidence>
<evidence type="ECO:0000256" key="3">
    <source>
        <dbReference type="ARBA" id="ARBA00022989"/>
    </source>
</evidence>
<feature type="region of interest" description="Disordered" evidence="5">
    <location>
        <begin position="397"/>
        <end position="438"/>
    </location>
</feature>
<reference evidence="8" key="2">
    <citation type="submission" date="2023-06" db="EMBL/GenBank/DDBJ databases">
        <authorList>
            <person name="Zeman M."/>
            <person name="Kubasova T."/>
            <person name="Jahodarova E."/>
            <person name="Nykrynova M."/>
            <person name="Rychlik I."/>
        </authorList>
    </citation>
    <scope>NUCLEOTIDE SEQUENCE</scope>
    <source>
        <strain evidence="8">105_WCHN</strain>
    </source>
</reference>
<comment type="subcellular location">
    <subcellularLocation>
        <location evidence="1">Membrane</location>
        <topology evidence="1">Multi-pass membrane protein</topology>
    </subcellularLocation>
</comment>
<feature type="transmembrane region" description="Helical" evidence="6">
    <location>
        <begin position="790"/>
        <end position="807"/>
    </location>
</feature>
<dbReference type="NCBIfam" id="TIGR03057">
    <property type="entry name" value="xxxLxxG_by_4"/>
    <property type="match status" value="8"/>
</dbReference>
<keyword evidence="9" id="KW-1185">Reference proteome</keyword>
<dbReference type="NCBIfam" id="TIGR03062">
    <property type="entry name" value="pip_yhgE_Cterm"/>
    <property type="match status" value="1"/>
</dbReference>
<protein>
    <submittedName>
        <fullName evidence="8">YhgE/Pip domain-containing protein</fullName>
    </submittedName>
</protein>
<dbReference type="Pfam" id="PF12698">
    <property type="entry name" value="ABC2_membrane_3"/>
    <property type="match status" value="1"/>
</dbReference>
<gene>
    <name evidence="8" type="ORF">QUW46_02565</name>
</gene>
<evidence type="ECO:0000256" key="6">
    <source>
        <dbReference type="SAM" id="Phobius"/>
    </source>
</evidence>
<dbReference type="EMBL" id="JAUDEO010000009">
    <property type="protein sequence ID" value="MDM8333462.1"/>
    <property type="molecule type" value="Genomic_DNA"/>
</dbReference>
<dbReference type="RefSeq" id="WP_289559302.1">
    <property type="nucleotide sequence ID" value="NZ_JAUDEO010000009.1"/>
</dbReference>
<evidence type="ECO:0000256" key="5">
    <source>
        <dbReference type="SAM" id="MobiDB-lite"/>
    </source>
</evidence>
<feature type="transmembrane region" description="Helical" evidence="6">
    <location>
        <begin position="698"/>
        <end position="718"/>
    </location>
</feature>
<dbReference type="PANTHER" id="PTHR43077">
    <property type="entry name" value="TRANSPORT PERMEASE YVFS-RELATED"/>
    <property type="match status" value="1"/>
</dbReference>
<comment type="caution">
    <text evidence="8">The sequence shown here is derived from an EMBL/GenBank/DDBJ whole genome shotgun (WGS) entry which is preliminary data.</text>
</comment>
<keyword evidence="3 6" id="KW-1133">Transmembrane helix</keyword>
<feature type="transmembrane region" description="Helical" evidence="6">
    <location>
        <begin position="738"/>
        <end position="758"/>
    </location>
</feature>
<dbReference type="InterPro" id="IPR017500">
    <property type="entry name" value="Phage_infect_YhgE_N"/>
</dbReference>
<organism evidence="8 9">
    <name type="scientific">Limosilactobacillus panis</name>
    <dbReference type="NCBI Taxonomy" id="47493"/>
    <lineage>
        <taxon>Bacteria</taxon>
        <taxon>Bacillati</taxon>
        <taxon>Bacillota</taxon>
        <taxon>Bacilli</taxon>
        <taxon>Lactobacillales</taxon>
        <taxon>Lactobacillaceae</taxon>
        <taxon>Limosilactobacillus</taxon>
    </lineage>
</organism>
<dbReference type="NCBIfam" id="TIGR03061">
    <property type="entry name" value="pip_yhgE_Nterm"/>
    <property type="match status" value="1"/>
</dbReference>
<evidence type="ECO:0000256" key="2">
    <source>
        <dbReference type="ARBA" id="ARBA00022692"/>
    </source>
</evidence>
<dbReference type="InterPro" id="IPR013525">
    <property type="entry name" value="ABC2_TM"/>
</dbReference>
<evidence type="ECO:0000256" key="1">
    <source>
        <dbReference type="ARBA" id="ARBA00004141"/>
    </source>
</evidence>
<accession>A0ABT7VL45</accession>
<feature type="region of interest" description="Disordered" evidence="5">
    <location>
        <begin position="363"/>
        <end position="385"/>
    </location>
</feature>
<evidence type="ECO:0000313" key="9">
    <source>
        <dbReference type="Proteomes" id="UP001529423"/>
    </source>
</evidence>
<feature type="transmembrane region" description="Helical" evidence="6">
    <location>
        <begin position="12"/>
        <end position="37"/>
    </location>
</feature>
<dbReference type="InterPro" id="IPR017501">
    <property type="entry name" value="Phage_infect_YhgE_C"/>
</dbReference>
<name>A0ABT7VL45_9LACO</name>
<reference evidence="8" key="1">
    <citation type="submission" date="2023-06" db="EMBL/GenBank/DDBJ databases">
        <title>Identification and characterization of horizontal gene transfer across gut microbiota members of farm animals based on homology search.</title>
        <authorList>
            <person name="Schwarzerova J."/>
            <person name="Nykrynova M."/>
            <person name="Jureckova K."/>
            <person name="Cejkova D."/>
            <person name="Rychlik I."/>
        </authorList>
    </citation>
    <scope>NUCLEOTIDE SEQUENCE</scope>
    <source>
        <strain evidence="8">105_WCHN</strain>
    </source>
</reference>
<dbReference type="Proteomes" id="UP001529423">
    <property type="component" value="Unassembled WGS sequence"/>
</dbReference>
<dbReference type="InterPro" id="IPR051328">
    <property type="entry name" value="T7SS_ABC-Transporter"/>
</dbReference>
<evidence type="ECO:0000313" key="8">
    <source>
        <dbReference type="EMBL" id="MDM8333462.1"/>
    </source>
</evidence>
<feature type="compositionally biased region" description="Low complexity" evidence="5">
    <location>
        <begin position="367"/>
        <end position="385"/>
    </location>
</feature>
<keyword evidence="4 6" id="KW-0472">Membrane</keyword>
<feature type="transmembrane region" description="Helical" evidence="6">
    <location>
        <begin position="765"/>
        <end position="784"/>
    </location>
</feature>
<sequence>MGKMIKAELRNLFHNHILLLSVSVICLLPFLYSIFFLKSVWDPYGSTRNLPIAVVNKDVPVEYQGKKMAVGQQTVDQLKKNHQMKWEIVSKKKADYGLSHRQYYAVITIPQDFSENATTVMEKHPKKMQLHYETNGSLNYIGQVMTQIGTTKLNGEIRGQVTKAYATAMFKELGVVGKGMTKAAGGAQQLSDGIVTLSDGVNRYVAGVYQVNDGVQQLRMAVTPLASGAQQLASGSQTLAAGIAQYTGGVSQLGSGLGLLQANSGQLSSGAGQLASGLNQLSSNSENLRAGAGQLAAGNTQLNNTVNSMLPTLQGQMGQMSGQITNNANELKAALAPMSQSAQQMQKLSGALGEISSALGSLKAAAQQDSHSTTTTNSSSSDNSSQLNAALAALNGVQGKEGSDDQAKIASAKSAIQSAMSSSSSHTTTTTNSSNQGNANLASQIGALQGKVNALKGTVDQSVAQNGANAQKVAQAAANLETSLQSMQTSTGKTLGEASSQLTAATNQLASGANTLNSGINQYTGGVDSAAAGANTLNSGIGQYTAGVAQAAAGANQLMANSPALVSGANQLAGALAQLNAQVPSLISGVNLLAAGTQQLVDNSPALVSGITQLNNGAGQLASQLGKGAKAINNIKPTHRTSDMFAEPTTIKHKDYSYVPNYGHALAPYVLSVALYVGILVFNFVYPIRRVAIKGQSAVAWWASKVFIGAVAVTLMAIVEDAVMLAVGLTTDHIPSLFLTSICFGLASMAIVMFLSMTFDNPGRFVAMVLLMLQLGGSGGTFPMEVTMKFYNVIHWFLPMTYSILGLRQSISSGIGAHYAMFCNLVLLGIAVVFNLLLLVGMLGIHHHLFNINPNIDDNQKFLDEVENEGGIHSKD</sequence>
<feature type="transmembrane region" description="Helical" evidence="6">
    <location>
        <begin position="666"/>
        <end position="686"/>
    </location>
</feature>
<feature type="domain" description="ABC-2 type transporter transmembrane" evidence="7">
    <location>
        <begin position="609"/>
        <end position="837"/>
    </location>
</feature>
<proteinExistence type="predicted"/>
<dbReference type="PANTHER" id="PTHR43077:SF5">
    <property type="entry name" value="PHAGE INFECTION PROTEIN"/>
    <property type="match status" value="1"/>
</dbReference>
<feature type="compositionally biased region" description="Low complexity" evidence="5">
    <location>
        <begin position="408"/>
        <end position="435"/>
    </location>
</feature>
<feature type="transmembrane region" description="Helical" evidence="6">
    <location>
        <begin position="819"/>
        <end position="845"/>
    </location>
</feature>
<evidence type="ECO:0000256" key="4">
    <source>
        <dbReference type="ARBA" id="ARBA00023136"/>
    </source>
</evidence>
<dbReference type="InterPro" id="IPR023908">
    <property type="entry name" value="xxxLxxG_rpt"/>
</dbReference>
<keyword evidence="2 6" id="KW-0812">Transmembrane</keyword>